<organism evidence="4 5">
    <name type="scientific">Planococcus halocryophilus</name>
    <dbReference type="NCBI Taxonomy" id="1215089"/>
    <lineage>
        <taxon>Bacteria</taxon>
        <taxon>Bacillati</taxon>
        <taxon>Bacillota</taxon>
        <taxon>Bacilli</taxon>
        <taxon>Bacillales</taxon>
        <taxon>Caryophanaceae</taxon>
        <taxon>Planococcus</taxon>
    </lineage>
</organism>
<protein>
    <submittedName>
        <fullName evidence="4">Transcriptional regulator in cluster with unspecified monosaccharide ABC transporter</fullName>
    </submittedName>
</protein>
<dbReference type="InterPro" id="IPR001387">
    <property type="entry name" value="Cro/C1-type_HTH"/>
</dbReference>
<reference evidence="5" key="2">
    <citation type="submission" date="2016-10" db="EMBL/GenBank/DDBJ databases">
        <authorList>
            <person name="See-Too W.S."/>
        </authorList>
    </citation>
    <scope>NUCLEOTIDE SEQUENCE [LARGE SCALE GENOMIC DNA]</scope>
    <source>
        <strain evidence="5">DSM 24743</strain>
    </source>
</reference>
<dbReference type="Gene3D" id="1.10.260.40">
    <property type="entry name" value="lambda repressor-like DNA-binding domains"/>
    <property type="match status" value="1"/>
</dbReference>
<keyword evidence="2" id="KW-0812">Transmembrane</keyword>
<dbReference type="PANTHER" id="PTHR34475:SF1">
    <property type="entry name" value="CYTOSKELETON PROTEIN RODZ"/>
    <property type="match status" value="1"/>
</dbReference>
<dbReference type="AlphaFoldDB" id="A0A1C7DW05"/>
<gene>
    <name evidence="4" type="ORF">BBI08_06540</name>
</gene>
<dbReference type="KEGG" id="phc:BBI08_06540"/>
<feature type="region of interest" description="Disordered" evidence="1">
    <location>
        <begin position="139"/>
        <end position="179"/>
    </location>
</feature>
<evidence type="ECO:0000313" key="4">
    <source>
        <dbReference type="EMBL" id="ANU15478.1"/>
    </source>
</evidence>
<dbReference type="InterPro" id="IPR050400">
    <property type="entry name" value="Bact_Cytoskel_RodZ"/>
</dbReference>
<dbReference type="PANTHER" id="PTHR34475">
    <property type="match status" value="1"/>
</dbReference>
<keyword evidence="2" id="KW-0472">Membrane</keyword>
<dbReference type="OrthoDB" id="9797543at2"/>
<evidence type="ECO:0000259" key="3">
    <source>
        <dbReference type="Pfam" id="PF13464"/>
    </source>
</evidence>
<evidence type="ECO:0000256" key="1">
    <source>
        <dbReference type="SAM" id="MobiDB-lite"/>
    </source>
</evidence>
<evidence type="ECO:0000256" key="2">
    <source>
        <dbReference type="SAM" id="Phobius"/>
    </source>
</evidence>
<dbReference type="STRING" id="1215089.BBI08_06540"/>
<dbReference type="InterPro" id="IPR025194">
    <property type="entry name" value="RodZ-like_C"/>
</dbReference>
<proteinExistence type="predicted"/>
<evidence type="ECO:0000313" key="5">
    <source>
        <dbReference type="Proteomes" id="UP000092687"/>
    </source>
</evidence>
<dbReference type="CDD" id="cd00093">
    <property type="entry name" value="HTH_XRE"/>
    <property type="match status" value="1"/>
</dbReference>
<sequence length="286" mass="31903">MSELGTRLKQARIAKDLSLEDLQDLTKIQKRYLAGIEDGNHSMMPGAFYVRAFIKQYAAAVGLNGEELLNQFKTEMPASDTVEKKQMPETFTSRSRSVTRTASNDTYAEIIPKVLVAFFIVLILAVSWYFYSASTNRDTANRPVEDEGVGVPYEEPVPATPKETEETVAEEPVDKPAEPRSVLSLKETKGETTTYTWQGTANPQLEIVADGPSWVAATDQNQQELTSKARVMQAGEKETLDLDEVDRVNVRIGEYANITLTMNGENIEYTQPLQTQNIVIQLTNVE</sequence>
<feature type="transmembrane region" description="Helical" evidence="2">
    <location>
        <begin position="110"/>
        <end position="131"/>
    </location>
</feature>
<dbReference type="GO" id="GO:0003677">
    <property type="term" value="F:DNA binding"/>
    <property type="evidence" value="ECO:0007669"/>
    <property type="project" value="InterPro"/>
</dbReference>
<dbReference type="Proteomes" id="UP000092687">
    <property type="component" value="Chromosome"/>
</dbReference>
<keyword evidence="5" id="KW-1185">Reference proteome</keyword>
<keyword evidence="2" id="KW-1133">Transmembrane helix</keyword>
<feature type="domain" description="Cytoskeleton protein RodZ-like C-terminal" evidence="3">
    <location>
        <begin position="207"/>
        <end position="274"/>
    </location>
</feature>
<name>A0A1C7DW05_9BACL</name>
<dbReference type="InterPro" id="IPR010982">
    <property type="entry name" value="Lambda_DNA-bd_dom_sf"/>
</dbReference>
<dbReference type="SUPFAM" id="SSF47413">
    <property type="entry name" value="lambda repressor-like DNA-binding domains"/>
    <property type="match status" value="1"/>
</dbReference>
<dbReference type="EMBL" id="CP016537">
    <property type="protein sequence ID" value="ANU15478.1"/>
    <property type="molecule type" value="Genomic_DNA"/>
</dbReference>
<dbReference type="Pfam" id="PF13464">
    <property type="entry name" value="RodZ_C"/>
    <property type="match status" value="1"/>
</dbReference>
<accession>A0A1C7DW05</accession>
<dbReference type="Pfam" id="PF13413">
    <property type="entry name" value="HTH_25"/>
    <property type="match status" value="1"/>
</dbReference>
<reference evidence="5" key="1">
    <citation type="submission" date="2016-07" db="EMBL/GenBank/DDBJ databases">
        <authorList>
            <person name="See-Too W.S."/>
        </authorList>
    </citation>
    <scope>NUCLEOTIDE SEQUENCE [LARGE SCALE GENOMIC DNA]</scope>
    <source>
        <strain evidence="5">DSM 24743</strain>
    </source>
</reference>